<gene>
    <name evidence="1" type="ORF">ABT56_12995</name>
</gene>
<dbReference type="PATRIC" id="fig|1195763.3.peg.2749"/>
<accession>A0A0J1GZR1</accession>
<keyword evidence="2" id="KW-1185">Reference proteome</keyword>
<dbReference type="Gene3D" id="3.60.21.70">
    <property type="entry name" value="PhoD-like phosphatase"/>
    <property type="match status" value="1"/>
</dbReference>
<dbReference type="AlphaFoldDB" id="A0A0J1GZR1"/>
<comment type="caution">
    <text evidence="1">The sequence shown here is derived from an EMBL/GenBank/DDBJ whole genome shotgun (WGS) entry which is preliminary data.</text>
</comment>
<dbReference type="STRING" id="1195763.ABT56_12995"/>
<dbReference type="InterPro" id="IPR038607">
    <property type="entry name" value="PhoD-like_sf"/>
</dbReference>
<dbReference type="RefSeq" id="WP_047879312.1">
    <property type="nucleotide sequence ID" value="NZ_LDOT01000016.1"/>
</dbReference>
<dbReference type="EMBL" id="LDOT01000016">
    <property type="protein sequence ID" value="KLV05108.1"/>
    <property type="molecule type" value="Genomic_DNA"/>
</dbReference>
<dbReference type="PANTHER" id="PTHR37031:SF2">
    <property type="entry name" value="PHOD-LIKE PHOSPHATASE METALLOPHOSPHATASE DOMAIN-CONTAINING PROTEIN"/>
    <property type="match status" value="1"/>
</dbReference>
<dbReference type="CDD" id="cd07389">
    <property type="entry name" value="MPP_PhoD"/>
    <property type="match status" value="1"/>
</dbReference>
<sequence>MTNNFSCSGDNAEAALKDTLPLVLAGPIIRRATADSLTIWLAVSKPLNGYFEVWVENEGYGKQTLLKVDLAMGQHIQVGRHAWIYQLTASHSCPIDTPLNYDVVTQQGSLTALMPYLCYPGQSHLNIVIRTKADYVMHGSCRNPHYPSKDSLVAADNKVAGQAYHERPSLLMMSGDQIYADHVAGPMLDAIQQVIDLLGLYGEQFDDAPVADSEALYQHADNFYYRDKLLPHYMEGGEEVIEQFPKFAAWLRRRSPVFSSRESGNHLITFAEFMAMYIMVWSPSLWEIVDSGRLAKQHFRVAGRAIEPTWQQRWAEEKIEIDNFVAGLPQVQRLMAHIPTYMIFDDHDITDDWNLTVGWERAAYGNPFSRRIIGNGLIAYWLCQGWGNAPEHFGDEFHHKASTFFSDPQSATQDDFIDYLYRFEQWHYTIPTTPKMVVLDTRTRRWRSESKMNKPSGLMDWEALMEFQHELLHEPAVIIVSAAPMFGVKFIETLQKMMTWLGQPLLIDAENWMAHPGSANTLISIFTHTKTPTNFVILSGDVHYSFAYDVKLRVRKCKPNIFQITSSGIKNEFPNGLLRVCDFMDRILYSPRSPLNWLTKRKRLKILKRDPDLLNNHRLVNRSAIGEVRLDPDGRPMEIAILTAEGDRVSFPAA</sequence>
<dbReference type="OrthoDB" id="9795624at2"/>
<proteinExistence type="predicted"/>
<evidence type="ECO:0000313" key="1">
    <source>
        <dbReference type="EMBL" id="KLV05108.1"/>
    </source>
</evidence>
<keyword evidence="1" id="KW-0030">Aminoacyl-tRNA synthetase</keyword>
<dbReference type="PANTHER" id="PTHR37031">
    <property type="entry name" value="METALLOPHOSPHATASE BINDING DOMAIN PROTEIN"/>
    <property type="match status" value="1"/>
</dbReference>
<evidence type="ECO:0000313" key="2">
    <source>
        <dbReference type="Proteomes" id="UP000036097"/>
    </source>
</evidence>
<dbReference type="InterPro" id="IPR018946">
    <property type="entry name" value="PhoD-like_MPP"/>
</dbReference>
<keyword evidence="1" id="KW-0436">Ligase</keyword>
<dbReference type="GO" id="GO:0004812">
    <property type="term" value="F:aminoacyl-tRNA ligase activity"/>
    <property type="evidence" value="ECO:0007669"/>
    <property type="project" value="UniProtKB-KW"/>
</dbReference>
<dbReference type="Proteomes" id="UP000036097">
    <property type="component" value="Unassembled WGS sequence"/>
</dbReference>
<reference evidence="1 2" key="1">
    <citation type="submission" date="2015-05" db="EMBL/GenBank/DDBJ databases">
        <title>Photobacterium galathea sp. nov.</title>
        <authorList>
            <person name="Machado H."/>
            <person name="Gram L."/>
        </authorList>
    </citation>
    <scope>NUCLEOTIDE SEQUENCE [LARGE SCALE GENOMIC DNA]</scope>
    <source>
        <strain evidence="1 2">CGMCC 1.12159</strain>
    </source>
</reference>
<dbReference type="InterPro" id="IPR029052">
    <property type="entry name" value="Metallo-depent_PP-like"/>
</dbReference>
<name>A0A0J1GZR1_9GAMM</name>
<dbReference type="SUPFAM" id="SSF56300">
    <property type="entry name" value="Metallo-dependent phosphatases"/>
    <property type="match status" value="1"/>
</dbReference>
<protein>
    <submittedName>
        <fullName evidence="1">Isoleucyl-tRNA synthetase</fullName>
    </submittedName>
</protein>
<organism evidence="1 2">
    <name type="scientific">Photobacterium aquae</name>
    <dbReference type="NCBI Taxonomy" id="1195763"/>
    <lineage>
        <taxon>Bacteria</taxon>
        <taxon>Pseudomonadati</taxon>
        <taxon>Pseudomonadota</taxon>
        <taxon>Gammaproteobacteria</taxon>
        <taxon>Vibrionales</taxon>
        <taxon>Vibrionaceae</taxon>
        <taxon>Photobacterium</taxon>
    </lineage>
</organism>